<dbReference type="PANTHER" id="PTHR43167:SF1">
    <property type="entry name" value="PUTATIVE (AFU_ORTHOLOGUE AFUA_6G01830)-RELATED"/>
    <property type="match status" value="1"/>
</dbReference>
<dbReference type="GO" id="GO:0032259">
    <property type="term" value="P:methylation"/>
    <property type="evidence" value="ECO:0007669"/>
    <property type="project" value="UniProtKB-KW"/>
</dbReference>
<proteinExistence type="predicted"/>
<evidence type="ECO:0000256" key="3">
    <source>
        <dbReference type="ARBA" id="ARBA00022691"/>
    </source>
</evidence>
<dbReference type="InterPro" id="IPR002935">
    <property type="entry name" value="SAM_O-MeTrfase"/>
</dbReference>
<evidence type="ECO:0000313" key="5">
    <source>
        <dbReference type="Proteomes" id="UP000596192"/>
    </source>
</evidence>
<name>A0AAP9YI93_9GAMM</name>
<organism evidence="4 5">
    <name type="scientific">Azotobacter chroococcum</name>
    <dbReference type="NCBI Taxonomy" id="353"/>
    <lineage>
        <taxon>Bacteria</taxon>
        <taxon>Pseudomonadati</taxon>
        <taxon>Pseudomonadota</taxon>
        <taxon>Gammaproteobacteria</taxon>
        <taxon>Pseudomonadales</taxon>
        <taxon>Pseudomonadaceae</taxon>
        <taxon>Azotobacter</taxon>
    </lineage>
</organism>
<dbReference type="EMBL" id="CP066311">
    <property type="protein sequence ID" value="QQE91173.1"/>
    <property type="molecule type" value="Genomic_DNA"/>
</dbReference>
<keyword evidence="2" id="KW-0808">Transferase</keyword>
<geneLocation type="plasmid" evidence="4 5">
    <name>unnamed1</name>
</geneLocation>
<accession>A0AAP9YI93</accession>
<dbReference type="PROSITE" id="PS51682">
    <property type="entry name" value="SAM_OMT_I"/>
    <property type="match status" value="1"/>
</dbReference>
<dbReference type="Proteomes" id="UP000596192">
    <property type="component" value="Plasmid unnamed1"/>
</dbReference>
<dbReference type="CDD" id="cd02440">
    <property type="entry name" value="AdoMet_MTases"/>
    <property type="match status" value="1"/>
</dbReference>
<dbReference type="GO" id="GO:0008171">
    <property type="term" value="F:O-methyltransferase activity"/>
    <property type="evidence" value="ECO:0007669"/>
    <property type="project" value="InterPro"/>
</dbReference>
<reference evidence="4 5" key="1">
    <citation type="submission" date="2020-12" db="EMBL/GenBank/DDBJ databases">
        <title>Genomic Analysis and Response surface optimization of nitrogen-fixing conditions for A. chroococcum strain HR1, Isolation from rhizosphere soil.</title>
        <authorList>
            <person name="Li J."/>
            <person name="Yang H."/>
            <person name="Liu H."/>
            <person name="Wang C."/>
            <person name="Tian Y."/>
            <person name="Lu X.Y."/>
        </authorList>
    </citation>
    <scope>NUCLEOTIDE SEQUENCE [LARGE SCALE GENOMIC DNA]</scope>
    <source>
        <strain evidence="4 5">HR1</strain>
        <plasmid evidence="4 5">unnamed1</plasmid>
    </source>
</reference>
<dbReference type="RefSeq" id="WP_136888803.1">
    <property type="nucleotide sequence ID" value="NZ_CP066311.1"/>
</dbReference>
<sequence length="200" mass="21957">MNNTLEDLKAGLERFGEENDHATTERSKRMLNITRDTGEFLSLLVRATAARSILEIGTSNGYSTLWLAQAAKATGGVVTTVEYAEYKFKLALENFSASGLSGAIQPVLDDAGRFLQSLHDASQDFIFLDSERIEYIGWWPDLKRVLRPGGLIVVDNALSHEEEMAPFVALVRSDGDFETSLVPVGKGEFLAVKASSVERV</sequence>
<evidence type="ECO:0000313" key="4">
    <source>
        <dbReference type="EMBL" id="QQE91173.1"/>
    </source>
</evidence>
<keyword evidence="4" id="KW-0614">Plasmid</keyword>
<keyword evidence="3" id="KW-0949">S-adenosyl-L-methionine</keyword>
<keyword evidence="1" id="KW-0489">Methyltransferase</keyword>
<evidence type="ECO:0000256" key="1">
    <source>
        <dbReference type="ARBA" id="ARBA00022603"/>
    </source>
</evidence>
<dbReference type="SUPFAM" id="SSF53335">
    <property type="entry name" value="S-adenosyl-L-methionine-dependent methyltransferases"/>
    <property type="match status" value="1"/>
</dbReference>
<dbReference type="Pfam" id="PF01596">
    <property type="entry name" value="Methyltransf_3"/>
    <property type="match status" value="1"/>
</dbReference>
<dbReference type="Gene3D" id="3.40.50.150">
    <property type="entry name" value="Vaccinia Virus protein VP39"/>
    <property type="match status" value="1"/>
</dbReference>
<dbReference type="InterPro" id="IPR029063">
    <property type="entry name" value="SAM-dependent_MTases_sf"/>
</dbReference>
<evidence type="ECO:0000256" key="2">
    <source>
        <dbReference type="ARBA" id="ARBA00022679"/>
    </source>
</evidence>
<dbReference type="AlphaFoldDB" id="A0AAP9YI93"/>
<gene>
    <name evidence="4" type="ORF">GKQ51_22065</name>
</gene>
<protein>
    <submittedName>
        <fullName evidence="4">O-methyltransferase</fullName>
    </submittedName>
</protein>
<dbReference type="PANTHER" id="PTHR43167">
    <property type="entry name" value="PUTATIVE (AFU_ORTHOLOGUE AFUA_6G01830)-RELATED"/>
    <property type="match status" value="1"/>
</dbReference>